<evidence type="ECO:0000256" key="1">
    <source>
        <dbReference type="ARBA" id="ARBA00015125"/>
    </source>
</evidence>
<organism evidence="7 8">
    <name type="scientific">Acidithrix ferrooxidans</name>
    <dbReference type="NCBI Taxonomy" id="1280514"/>
    <lineage>
        <taxon>Bacteria</taxon>
        <taxon>Bacillati</taxon>
        <taxon>Actinomycetota</taxon>
        <taxon>Acidimicrobiia</taxon>
        <taxon>Acidimicrobiales</taxon>
        <taxon>Acidimicrobiaceae</taxon>
        <taxon>Acidithrix</taxon>
    </lineage>
</organism>
<comment type="caution">
    <text evidence="7">The sequence shown here is derived from an EMBL/GenBank/DDBJ whole genome shotgun (WGS) entry which is preliminary data.</text>
</comment>
<dbReference type="InterPro" id="IPR001610">
    <property type="entry name" value="PAC"/>
</dbReference>
<dbReference type="SUPFAM" id="SSF55781">
    <property type="entry name" value="GAF domain-like"/>
    <property type="match status" value="2"/>
</dbReference>
<dbReference type="SMART" id="SM00065">
    <property type="entry name" value="GAF"/>
    <property type="match status" value="1"/>
</dbReference>
<evidence type="ECO:0000313" key="7">
    <source>
        <dbReference type="EMBL" id="KJF19008.1"/>
    </source>
</evidence>
<feature type="domain" description="GGDEF" evidence="6">
    <location>
        <begin position="1413"/>
        <end position="1549"/>
    </location>
</feature>
<dbReference type="InterPro" id="IPR000014">
    <property type="entry name" value="PAS"/>
</dbReference>
<dbReference type="InterPro" id="IPR029016">
    <property type="entry name" value="GAF-like_dom_sf"/>
</dbReference>
<evidence type="ECO:0000259" key="6">
    <source>
        <dbReference type="PROSITE" id="PS50887"/>
    </source>
</evidence>
<dbReference type="Pfam" id="PF08448">
    <property type="entry name" value="PAS_4"/>
    <property type="match status" value="2"/>
</dbReference>
<dbReference type="NCBIfam" id="TIGR00229">
    <property type="entry name" value="sensory_box"/>
    <property type="match status" value="3"/>
</dbReference>
<dbReference type="Gene3D" id="1.10.490.10">
    <property type="entry name" value="Globins"/>
    <property type="match status" value="1"/>
</dbReference>
<protein>
    <recommendedName>
        <fullName evidence="1">Diguanylate cyclase DosC</fullName>
    </recommendedName>
    <alternativeName>
        <fullName evidence="2">Direct oxygen-sensing cyclase</fullName>
    </alternativeName>
</protein>
<dbReference type="OrthoDB" id="23692at2"/>
<name>A0A0D8HM57_9ACTN</name>
<dbReference type="Pfam" id="PF00990">
    <property type="entry name" value="GGDEF"/>
    <property type="match status" value="1"/>
</dbReference>
<feature type="domain" description="PAC" evidence="4">
    <location>
        <begin position="1207"/>
        <end position="1259"/>
    </location>
</feature>
<dbReference type="PROSITE" id="PS50113">
    <property type="entry name" value="PAC"/>
    <property type="match status" value="2"/>
</dbReference>
<dbReference type="InterPro" id="IPR013656">
    <property type="entry name" value="PAS_4"/>
</dbReference>
<dbReference type="GO" id="GO:0019825">
    <property type="term" value="F:oxygen binding"/>
    <property type="evidence" value="ECO:0007669"/>
    <property type="project" value="InterPro"/>
</dbReference>
<dbReference type="InterPro" id="IPR000160">
    <property type="entry name" value="GGDEF_dom"/>
</dbReference>
<dbReference type="Gene3D" id="3.30.450.20">
    <property type="entry name" value="PAS domain"/>
    <property type="match status" value="3"/>
</dbReference>
<dbReference type="InterPro" id="IPR009050">
    <property type="entry name" value="Globin-like_sf"/>
</dbReference>
<dbReference type="Pfam" id="PF00563">
    <property type="entry name" value="EAL"/>
    <property type="match status" value="1"/>
</dbReference>
<feature type="domain" description="EAL" evidence="5">
    <location>
        <begin position="332"/>
        <end position="586"/>
    </location>
</feature>
<dbReference type="SUPFAM" id="SSF55073">
    <property type="entry name" value="Nucleotide cyclase"/>
    <property type="match status" value="1"/>
</dbReference>
<dbReference type="CDD" id="cd00130">
    <property type="entry name" value="PAS"/>
    <property type="match status" value="3"/>
</dbReference>
<dbReference type="Gene3D" id="3.30.450.40">
    <property type="match status" value="2"/>
</dbReference>
<keyword evidence="8" id="KW-1185">Reference proteome</keyword>
<dbReference type="STRING" id="1280514.AXFE_00450"/>
<dbReference type="PROSITE" id="PS50887">
    <property type="entry name" value="GGDEF"/>
    <property type="match status" value="1"/>
</dbReference>
<dbReference type="GO" id="GO:0020037">
    <property type="term" value="F:heme binding"/>
    <property type="evidence" value="ECO:0007669"/>
    <property type="project" value="InterPro"/>
</dbReference>
<reference evidence="7 8" key="1">
    <citation type="submission" date="2015-01" db="EMBL/GenBank/DDBJ databases">
        <title>Draft genome of the acidophilic iron oxidizer Acidithrix ferrooxidans strain Py-F3.</title>
        <authorList>
            <person name="Poehlein A."/>
            <person name="Eisen S."/>
            <person name="Schloemann M."/>
            <person name="Johnson B.D."/>
            <person name="Daniel R."/>
            <person name="Muehling M."/>
        </authorList>
    </citation>
    <scope>NUCLEOTIDE SEQUENCE [LARGE SCALE GENOMIC DNA]</scope>
    <source>
        <strain evidence="7 8">Py-F3</strain>
    </source>
</reference>
<feature type="domain" description="PAS" evidence="3">
    <location>
        <begin position="1256"/>
        <end position="1302"/>
    </location>
</feature>
<gene>
    <name evidence="7" type="primary">gmr1</name>
    <name evidence="7" type="ORF">AXFE_00450</name>
</gene>
<dbReference type="InterPro" id="IPR035919">
    <property type="entry name" value="EAL_sf"/>
</dbReference>
<evidence type="ECO:0000259" key="4">
    <source>
        <dbReference type="PROSITE" id="PS50113"/>
    </source>
</evidence>
<dbReference type="Pfam" id="PF13185">
    <property type="entry name" value="GAF_2"/>
    <property type="match status" value="2"/>
</dbReference>
<dbReference type="SMART" id="SM00091">
    <property type="entry name" value="PAS"/>
    <property type="match status" value="4"/>
</dbReference>
<evidence type="ECO:0000256" key="2">
    <source>
        <dbReference type="ARBA" id="ARBA00029839"/>
    </source>
</evidence>
<evidence type="ECO:0000259" key="3">
    <source>
        <dbReference type="PROSITE" id="PS50112"/>
    </source>
</evidence>
<dbReference type="SMART" id="SM00267">
    <property type="entry name" value="GGDEF"/>
    <property type="match status" value="1"/>
</dbReference>
<dbReference type="InterPro" id="IPR035965">
    <property type="entry name" value="PAS-like_dom_sf"/>
</dbReference>
<keyword evidence="7" id="KW-0378">Hydrolase</keyword>
<dbReference type="RefSeq" id="WP_052603888.1">
    <property type="nucleotide sequence ID" value="NZ_JXYS01000001.1"/>
</dbReference>
<dbReference type="SUPFAM" id="SSF55785">
    <property type="entry name" value="PYP-like sensor domain (PAS domain)"/>
    <property type="match status" value="4"/>
</dbReference>
<dbReference type="InterPro" id="IPR012292">
    <property type="entry name" value="Globin/Proto"/>
</dbReference>
<dbReference type="SUPFAM" id="SSF46458">
    <property type="entry name" value="Globin-like"/>
    <property type="match status" value="1"/>
</dbReference>
<dbReference type="Gene3D" id="3.20.20.450">
    <property type="entry name" value="EAL domain"/>
    <property type="match status" value="1"/>
</dbReference>
<feature type="domain" description="PAS" evidence="3">
    <location>
        <begin position="1132"/>
        <end position="1204"/>
    </location>
</feature>
<feature type="domain" description="PAC" evidence="4">
    <location>
        <begin position="1329"/>
        <end position="1381"/>
    </location>
</feature>
<dbReference type="GO" id="GO:0016787">
    <property type="term" value="F:hydrolase activity"/>
    <property type="evidence" value="ECO:0007669"/>
    <property type="project" value="UniProtKB-KW"/>
</dbReference>
<sequence>MIDFENLEPRGHKLTNAPREIIAGAIDSFVDFFFSSYSKFSHVADIFSLLTPEETENLRHQFVKLLIDLLDPQKTVEDLLGLFGGLGQAHATIGVRPAWTMALNHQLIEMLSTHLLGGGIARPLVDEYCLGVSMRLDMLIKSVFDSETAIEEELDLLFDRVNAMVAQASTSADLIRNFLGLLHGLDGVDMVAFGRPDGNGVVQYEYFVGDKFAKYQRQIELGNVSPISVRSSAASGMGPSGRAFRSGRVEVCNSIAMDPGMAPWREGLISLGLRSGVGLPVTAGNGDVVAVINGYSRVLGYFGMNRRRRILEHVCHLFSAALSRLDSSDLIISHGERKLFRSLLYGGGLEIVYQPIVNLRSGDLYKVEALARLRDSNGELLSPARFLRAFGSDDLFYLFEQGLSTGLSAILAWRRHGLSCGLSVNFPPQGMFDDRYIKSIERNLSESGVDPYLLTLELTEDEDLLLGDGLSSTVLHRARAMGVHLAQDDLGAGYSSLLRLESVGFDEVKIDQELIRSPTGVAHSVDLVAHLTDLAHDLGMCVVVEGLENDSLVEAVAILGADFGQGYGLGHPVSFEGIVEWSNRFRYDEPAASVRTSLGALAYLRKWSRRVIALETFLNSIDVSDLVSDLKLRIGGLNSDLIDRRILEFVEDSRQNAGLGSLLRLEEDLARLINLNLEISRSMPAPTAHEGSAFELSTLNSISLRQMKDLHSLQGRLLAEIEEGISPSQVVEDALIEIEKLIPGSMASVLILDDDANLNVAWSPSLPPLKWPLLSGLSISNFNGLDGLAILQNKEIFVSNVRSDPGWSDLREAVEILGISACWSVPLRENSADTIGVLSVFIFNEGIVREFDSMLLQMVGSIISLCLKLKKADEIGASRQEFLSTLFELPTAYKFSIRASDGGIVQANREAIDRFGYKEDVIRTLSVFDLIPELDRRRSLVLQFRYGVTSEWAGELVVRDHLGGSFRMHYHTALHGEGEDAELFLALVEFRDGDELVAQFRHERTLNDRIMASVAASVMVLDKRGQIKRFNRGAELLTGRSSHEVLANPELWRSWIDPKDQTLIEETFLRVMKHGDSGVNEVWHHHLDGTKRLVEMHYTSVLQELGDSNAAIVIYGIDVTERSRNAALVRDDLDFIAQVIEAIPKLIFVLDRSGRVIRCNRVVLEFTGTSLEEIMREPFRIVEYFSPEAQPVVRAWFVDALAGNVSQKTISAWIRGDGERRVIEWINSAIYDLDGLASSFVIVGTDITEARIAEKQLQKAAVVFEHTSEAIVIVDADSRIIDINPACVRMTGFQREDLIGQSSRFLASESADFTFYDYMNTQLRSEGHWSGSLEQRRKDGSTFSAFVNISTIFGKRGAPELYVVLFSDISDLMDYQSRLAKLAYFDHLTNLPNRSLVGEKMADQLALNRRLGGMTALAFLDLDNFKPVNDRYGHRTGDELLITLARRIESAIREVDTVARIGGDEFVCILGSIDEIEVASEIIGRIMQAIGAPVAINEECTEWVTITASMGVSFSKTGNDDPDALLRRADHLMYEAKRRGGNCYVFEGE</sequence>
<dbReference type="SMART" id="SM00086">
    <property type="entry name" value="PAC"/>
    <property type="match status" value="2"/>
</dbReference>
<dbReference type="EMBL" id="JXYS01000001">
    <property type="protein sequence ID" value="KJF19008.1"/>
    <property type="molecule type" value="Genomic_DNA"/>
</dbReference>
<evidence type="ECO:0000259" key="5">
    <source>
        <dbReference type="PROSITE" id="PS50883"/>
    </source>
</evidence>
<evidence type="ECO:0000313" key="8">
    <source>
        <dbReference type="Proteomes" id="UP000032360"/>
    </source>
</evidence>
<dbReference type="InterPro" id="IPR029787">
    <property type="entry name" value="Nucleotide_cyclase"/>
</dbReference>
<dbReference type="InterPro" id="IPR000700">
    <property type="entry name" value="PAS-assoc_C"/>
</dbReference>
<dbReference type="CDD" id="cd01948">
    <property type="entry name" value="EAL"/>
    <property type="match status" value="1"/>
</dbReference>
<dbReference type="PROSITE" id="PS50112">
    <property type="entry name" value="PAS"/>
    <property type="match status" value="3"/>
</dbReference>
<dbReference type="SMART" id="SM00052">
    <property type="entry name" value="EAL"/>
    <property type="match status" value="1"/>
</dbReference>
<dbReference type="CDD" id="cd01949">
    <property type="entry name" value="GGDEF"/>
    <property type="match status" value="1"/>
</dbReference>
<accession>A0A0D8HM57</accession>
<feature type="domain" description="PAS" evidence="3">
    <location>
        <begin position="1003"/>
        <end position="1075"/>
    </location>
</feature>
<dbReference type="NCBIfam" id="TIGR00254">
    <property type="entry name" value="GGDEF"/>
    <property type="match status" value="1"/>
</dbReference>
<dbReference type="InterPro" id="IPR043128">
    <property type="entry name" value="Rev_trsase/Diguanyl_cyclase"/>
</dbReference>
<dbReference type="InterPro" id="IPR001633">
    <property type="entry name" value="EAL_dom"/>
</dbReference>
<dbReference type="InterPro" id="IPR052155">
    <property type="entry name" value="Biofilm_reg_signaling"/>
</dbReference>
<dbReference type="SUPFAM" id="SSF141868">
    <property type="entry name" value="EAL domain-like"/>
    <property type="match status" value="1"/>
</dbReference>
<proteinExistence type="predicted"/>
<dbReference type="PATRIC" id="fig|1280514.3.peg.63"/>
<dbReference type="Proteomes" id="UP000032360">
    <property type="component" value="Unassembled WGS sequence"/>
</dbReference>
<dbReference type="PANTHER" id="PTHR44757">
    <property type="entry name" value="DIGUANYLATE CYCLASE DGCP"/>
    <property type="match status" value="1"/>
</dbReference>
<dbReference type="PROSITE" id="PS50883">
    <property type="entry name" value="EAL"/>
    <property type="match status" value="1"/>
</dbReference>
<dbReference type="Pfam" id="PF13426">
    <property type="entry name" value="PAS_9"/>
    <property type="match status" value="2"/>
</dbReference>
<dbReference type="PANTHER" id="PTHR44757:SF2">
    <property type="entry name" value="BIOFILM ARCHITECTURE MAINTENANCE PROTEIN MBAA"/>
    <property type="match status" value="1"/>
</dbReference>
<dbReference type="InterPro" id="IPR003018">
    <property type="entry name" value="GAF"/>
</dbReference>
<dbReference type="Gene3D" id="3.30.70.270">
    <property type="match status" value="1"/>
</dbReference>